<organism evidence="2 3">
    <name type="scientific">Sedimentitalea todarodis</name>
    <dbReference type="NCBI Taxonomy" id="1631240"/>
    <lineage>
        <taxon>Bacteria</taxon>
        <taxon>Pseudomonadati</taxon>
        <taxon>Pseudomonadota</taxon>
        <taxon>Alphaproteobacteria</taxon>
        <taxon>Rhodobacterales</taxon>
        <taxon>Paracoccaceae</taxon>
        <taxon>Sedimentitalea</taxon>
    </lineage>
</organism>
<protein>
    <recommendedName>
        <fullName evidence="4">Secreted protein</fullName>
    </recommendedName>
</protein>
<proteinExistence type="predicted"/>
<dbReference type="EMBL" id="JASMWN010000024">
    <property type="protein sequence ID" value="MDU9006497.1"/>
    <property type="molecule type" value="Genomic_DNA"/>
</dbReference>
<keyword evidence="3" id="KW-1185">Reference proteome</keyword>
<comment type="caution">
    <text evidence="2">The sequence shown here is derived from an EMBL/GenBank/DDBJ whole genome shotgun (WGS) entry which is preliminary data.</text>
</comment>
<name>A0ABU3VJY3_9RHOB</name>
<evidence type="ECO:0008006" key="4">
    <source>
        <dbReference type="Google" id="ProtNLM"/>
    </source>
</evidence>
<evidence type="ECO:0000256" key="1">
    <source>
        <dbReference type="SAM" id="SignalP"/>
    </source>
</evidence>
<evidence type="ECO:0000313" key="3">
    <source>
        <dbReference type="Proteomes" id="UP001255416"/>
    </source>
</evidence>
<reference evidence="3" key="1">
    <citation type="submission" date="2023-05" db="EMBL/GenBank/DDBJ databases">
        <title>Sedimentitalea sp. nov. JM2-8.</title>
        <authorList>
            <person name="Huang J."/>
        </authorList>
    </citation>
    <scope>NUCLEOTIDE SEQUENCE [LARGE SCALE GENOMIC DNA]</scope>
    <source>
        <strain evidence="3">KHS03</strain>
    </source>
</reference>
<feature type="chain" id="PRO_5047337219" description="Secreted protein" evidence="1">
    <location>
        <begin position="27"/>
        <end position="274"/>
    </location>
</feature>
<dbReference type="Proteomes" id="UP001255416">
    <property type="component" value="Unassembled WGS sequence"/>
</dbReference>
<accession>A0ABU3VJY3</accession>
<sequence>MKNLRNSALVVAALTAATFTSAPQRAAAQTYQIDCAILLCLSGGWPASVPCARARAEFIRRITPWPVEPPLQIWRCPMGAAYTVDPDTLTSERIYEILFELDQSAPLQSFSVDEAGNPVTGSDGRLAGAPAPTFQAPPLADAMVPQHAVVRMTGGNAAPLPEGFTMQLVQDRADIDISGSEFNFVRSIRVFDATYVRQHESGRDGDCNRTQNIRLGTYGTQGDFRWTRSSVAALPAAHVGTAGFGSTCPSIFHRSVFVEWRDYEGNYGFEQVNY</sequence>
<feature type="signal peptide" evidence="1">
    <location>
        <begin position="1"/>
        <end position="26"/>
    </location>
</feature>
<gene>
    <name evidence="2" type="ORF">QO231_21925</name>
</gene>
<evidence type="ECO:0000313" key="2">
    <source>
        <dbReference type="EMBL" id="MDU9006497.1"/>
    </source>
</evidence>
<keyword evidence="1" id="KW-0732">Signal</keyword>